<dbReference type="Pfam" id="PF12697">
    <property type="entry name" value="Abhydrolase_6"/>
    <property type="match status" value="1"/>
</dbReference>
<organism evidence="2 3">
    <name type="scientific">Streptosporangium nondiastaticum</name>
    <dbReference type="NCBI Taxonomy" id="35764"/>
    <lineage>
        <taxon>Bacteria</taxon>
        <taxon>Bacillati</taxon>
        <taxon>Actinomycetota</taxon>
        <taxon>Actinomycetes</taxon>
        <taxon>Streptosporangiales</taxon>
        <taxon>Streptosporangiaceae</taxon>
        <taxon>Streptosporangium</taxon>
    </lineage>
</organism>
<dbReference type="InterPro" id="IPR027417">
    <property type="entry name" value="P-loop_NTPase"/>
</dbReference>
<dbReference type="OrthoDB" id="127785at2"/>
<dbReference type="EMBL" id="PXWG01000105">
    <property type="protein sequence ID" value="PSJ25722.1"/>
    <property type="molecule type" value="Genomic_DNA"/>
</dbReference>
<comment type="caution">
    <text evidence="2">The sequence shown here is derived from an EMBL/GenBank/DDBJ whole genome shotgun (WGS) entry which is preliminary data.</text>
</comment>
<dbReference type="PANTHER" id="PTHR47691:SF3">
    <property type="entry name" value="HTH-TYPE TRANSCRIPTIONAL REGULATOR RV0890C-RELATED"/>
    <property type="match status" value="1"/>
</dbReference>
<dbReference type="SUPFAM" id="SSF53474">
    <property type="entry name" value="alpha/beta-Hydrolases"/>
    <property type="match status" value="1"/>
</dbReference>
<sequence>MRALASNRPAVEVVMVVPIPVHLVFVHGLFSSAKVWSAFRQLITTDDELSGWVHVRCFAYDSPFVRLRPDRRVAETDDIADHLSTYLATELADAESIVLVTHSQGGLVVQRFLSRKLATGKGRDLMRIKHFTMFSCPNTGSGFFLTVRKALALWRHSQERQLRPFDRAVTEAQRSVLTGVVHARRHGDQECPITVQAYGGSMDNIVPAVVARGVFPEGGVIPGDHFSIVQPVDHRAASYLTVRAALLSVGHAQPEPRRAAATVTPSQQHGDYTVSPPFAKLEGKLKGKEQNRLVARVTSSAWPQKVHVLAGLGGMGKSRVALEMAHRAHRAGRRVWWISLSQLSARMRAVASQLGASEAQIERAWHGPGSAADLLWKLLDKSGKPWLLVFDNADDPQQIGPVDGPVSDGTGWLREPACDHGLVVVTSRVRSQETWGPWSLVHRISALGDEDGASLLLERTQGLGGTNEQARQLSAALGGLPLALHTAAVTVKTVNQKKVSLDDGDVTDFESYCKAVQRRFASVPGTRPRGDLDELLGREIVEEVYGIALRQLARQGLPQASPLLKVFACLNMAPIPYRCLADGEVLTQSPLFPGFSPTELAAVFKGLEDFDLVEAVRESVADPVLSHVLTLHPVVHGVLREDEDVQRRRTDYLGLAVRLLLKATEGKNPDHTSNWPLWAAITPHAREVARMCLAGPVRMEDRSTVAGALELTRLTTRFLITKGLLAPAHDLVVPIVADCASFGFHEDDRELLALRHEKGRIALEREDHAAAEEELLKVVRARTRVLGGNHPDTLASRHKHARALLEQERWEEAEPLLWSIAEAENTVRGPEHYDTLVVRHSWTRVMLMLGRTSEAEEGARSILGISRRRNWPPTTPETLFVRSTLALSLLEQERYEEAETEVRGALLDAAQPPDSELMMYLRGTLTTVLFGRGHAPEAVQELRYLLEDLRRVKPGSPMTKKFEKIWANALRQMHGQL</sequence>
<dbReference type="Gene3D" id="1.25.40.10">
    <property type="entry name" value="Tetratricopeptide repeat domain"/>
    <property type="match status" value="1"/>
</dbReference>
<dbReference type="Gene3D" id="3.40.50.300">
    <property type="entry name" value="P-loop containing nucleotide triphosphate hydrolases"/>
    <property type="match status" value="1"/>
</dbReference>
<keyword evidence="3" id="KW-1185">Reference proteome</keyword>
<evidence type="ECO:0000313" key="3">
    <source>
        <dbReference type="Proteomes" id="UP000242427"/>
    </source>
</evidence>
<dbReference type="AlphaFoldDB" id="A0A9X7JL78"/>
<evidence type="ECO:0000259" key="1">
    <source>
        <dbReference type="Pfam" id="PF12697"/>
    </source>
</evidence>
<dbReference type="InterPro" id="IPR011990">
    <property type="entry name" value="TPR-like_helical_dom_sf"/>
</dbReference>
<reference evidence="2 3" key="1">
    <citation type="submission" date="2018-03" db="EMBL/GenBank/DDBJ databases">
        <title>Chitinolytic properties of Streptosporangium nondiastaticum TBG75A20.</title>
        <authorList>
            <person name="Gayathri V."/>
            <person name="Shiburaj S."/>
        </authorList>
    </citation>
    <scope>NUCLEOTIDE SEQUENCE [LARGE SCALE GENOMIC DNA]</scope>
    <source>
        <strain evidence="2 3">TBG75A20</strain>
    </source>
</reference>
<dbReference type="Gene3D" id="3.40.50.1820">
    <property type="entry name" value="alpha/beta hydrolase"/>
    <property type="match status" value="1"/>
</dbReference>
<name>A0A9X7JL78_9ACTN</name>
<dbReference type="Pfam" id="PF13424">
    <property type="entry name" value="TPR_12"/>
    <property type="match status" value="1"/>
</dbReference>
<gene>
    <name evidence="2" type="ORF">B7P34_26645</name>
</gene>
<feature type="domain" description="AB hydrolase-1" evidence="1">
    <location>
        <begin position="23"/>
        <end position="160"/>
    </location>
</feature>
<dbReference type="InterPro" id="IPR029058">
    <property type="entry name" value="AB_hydrolase_fold"/>
</dbReference>
<dbReference type="SUPFAM" id="SSF48452">
    <property type="entry name" value="TPR-like"/>
    <property type="match status" value="1"/>
</dbReference>
<evidence type="ECO:0000313" key="2">
    <source>
        <dbReference type="EMBL" id="PSJ25722.1"/>
    </source>
</evidence>
<accession>A0A9X7JL78</accession>
<protein>
    <submittedName>
        <fullName evidence="2">Tetratricopeptide repeat protein</fullName>
    </submittedName>
</protein>
<dbReference type="InterPro" id="IPR000073">
    <property type="entry name" value="AB_hydrolase_1"/>
</dbReference>
<proteinExistence type="predicted"/>
<dbReference type="PANTHER" id="PTHR47691">
    <property type="entry name" value="REGULATOR-RELATED"/>
    <property type="match status" value="1"/>
</dbReference>
<dbReference type="GO" id="GO:0003824">
    <property type="term" value="F:catalytic activity"/>
    <property type="evidence" value="ECO:0007669"/>
    <property type="project" value="UniProtKB-ARBA"/>
</dbReference>
<dbReference type="SUPFAM" id="SSF52540">
    <property type="entry name" value="P-loop containing nucleoside triphosphate hydrolases"/>
    <property type="match status" value="1"/>
</dbReference>
<dbReference type="Proteomes" id="UP000242427">
    <property type="component" value="Unassembled WGS sequence"/>
</dbReference>